<keyword evidence="3" id="KW-0812">Transmembrane</keyword>
<proteinExistence type="predicted"/>
<dbReference type="InterPro" id="IPR030678">
    <property type="entry name" value="Peptide/Ni-bd"/>
</dbReference>
<reference evidence="6" key="1">
    <citation type="journal article" date="2019" name="Int. J. Syst. Evol. Microbiol.">
        <title>The Global Catalogue of Microorganisms (GCM) 10K type strain sequencing project: providing services to taxonomists for standard genome sequencing and annotation.</title>
        <authorList>
            <consortium name="The Broad Institute Genomics Platform"/>
            <consortium name="The Broad Institute Genome Sequencing Center for Infectious Disease"/>
            <person name="Wu L."/>
            <person name="Ma J."/>
        </authorList>
    </citation>
    <scope>NUCLEOTIDE SEQUENCE [LARGE SCALE GENOMIC DNA]</scope>
    <source>
        <strain evidence="6">CGMCC 1.15122</strain>
    </source>
</reference>
<evidence type="ECO:0000256" key="1">
    <source>
        <dbReference type="ARBA" id="ARBA00022729"/>
    </source>
</evidence>
<accession>A0ABQ1PCQ2</accession>
<dbReference type="InterPro" id="IPR006311">
    <property type="entry name" value="TAT_signal"/>
</dbReference>
<dbReference type="PANTHER" id="PTHR30290">
    <property type="entry name" value="PERIPLASMIC BINDING COMPONENT OF ABC TRANSPORTER"/>
    <property type="match status" value="1"/>
</dbReference>
<gene>
    <name evidence="5" type="ORF">GCM10011382_26430</name>
</gene>
<dbReference type="Proteomes" id="UP000597301">
    <property type="component" value="Unassembled WGS sequence"/>
</dbReference>
<organism evidence="5 6">
    <name type="scientific">Vreelandella lutescens</name>
    <dbReference type="NCBI Taxonomy" id="1602943"/>
    <lineage>
        <taxon>Bacteria</taxon>
        <taxon>Pseudomonadati</taxon>
        <taxon>Pseudomonadota</taxon>
        <taxon>Gammaproteobacteria</taxon>
        <taxon>Oceanospirillales</taxon>
        <taxon>Halomonadaceae</taxon>
        <taxon>Vreelandella</taxon>
    </lineage>
</organism>
<evidence type="ECO:0000313" key="6">
    <source>
        <dbReference type="Proteomes" id="UP000597301"/>
    </source>
</evidence>
<keyword evidence="3" id="KW-1133">Transmembrane helix</keyword>
<evidence type="ECO:0000313" key="5">
    <source>
        <dbReference type="EMBL" id="GGC94684.1"/>
    </source>
</evidence>
<dbReference type="EMBL" id="BMHM01000005">
    <property type="protein sequence ID" value="GGC94684.1"/>
    <property type="molecule type" value="Genomic_DNA"/>
</dbReference>
<sequence length="542" mass="60211">MNKEHNHLTHMHPTLEALTQQAQQGQLSRRDFMRRAIALGIAVPFAGSLLPGQAFANNGTPQRGGILKAGMQGGESTDSLDPASWTSQVQHSFGQSWGEALTNVSPEGELVPRLAESVESSADAKTWVFKLRRGVQFHNGQEMTSADVVATLERHSNEDSQSGALGIMRGIESISATDTYEVTIVTLEPNADLPFLLSDYHLMIQPGGGVDNPAAGIGTGPYKVVEFQPGVRQIAERFDGYWNPDEYGFADQIEITIINDPTARISALQSGQVHMINRVEPRVVEMVQRLPNIVINNTSGRAQYVFPMHCDTAPFDNNDLRLALKYAINREDMVERILRGYGSVGNDFPINAAYPLFPDSIPQREFDPERANYHYKKSGHNSPIVLRTSDVAFPGAVDAAQLFQQNCAEAGINMEIRREPGDGYWSEVWNKQPFCASYWSGRPTQDQMYSTAYISSADWNDTRFYRDDFDALAREARGELDQTRRSELYQDMAMMVRDEGGLILPMFNDYIEATLSNVGGWSANPMGEMMAGFALSKCWLAS</sequence>
<dbReference type="Pfam" id="PF00496">
    <property type="entry name" value="SBP_bac_5"/>
    <property type="match status" value="1"/>
</dbReference>
<dbReference type="PIRSF" id="PIRSF002741">
    <property type="entry name" value="MppA"/>
    <property type="match status" value="1"/>
</dbReference>
<dbReference type="Gene3D" id="3.10.105.10">
    <property type="entry name" value="Dipeptide-binding Protein, Domain 3"/>
    <property type="match status" value="1"/>
</dbReference>
<evidence type="ECO:0000259" key="4">
    <source>
        <dbReference type="Pfam" id="PF00496"/>
    </source>
</evidence>
<dbReference type="Gene3D" id="3.90.76.10">
    <property type="entry name" value="Dipeptide-binding Protein, Domain 1"/>
    <property type="match status" value="1"/>
</dbReference>
<evidence type="ECO:0000256" key="2">
    <source>
        <dbReference type="SAM" id="MobiDB-lite"/>
    </source>
</evidence>
<evidence type="ECO:0000256" key="3">
    <source>
        <dbReference type="SAM" id="Phobius"/>
    </source>
</evidence>
<dbReference type="InterPro" id="IPR039424">
    <property type="entry name" value="SBP_5"/>
</dbReference>
<dbReference type="RefSeq" id="WP_229755569.1">
    <property type="nucleotide sequence ID" value="NZ_BMHM01000005.1"/>
</dbReference>
<keyword evidence="3" id="KW-0472">Membrane</keyword>
<name>A0ABQ1PCQ2_9GAMM</name>
<dbReference type="InterPro" id="IPR000914">
    <property type="entry name" value="SBP_5_dom"/>
</dbReference>
<dbReference type="InterPro" id="IPR019546">
    <property type="entry name" value="TAT_signal_bac_arc"/>
</dbReference>
<dbReference type="CDD" id="cd08503">
    <property type="entry name" value="PBP2_NikA_DppA_OppA_like_17"/>
    <property type="match status" value="1"/>
</dbReference>
<dbReference type="Gene3D" id="3.40.190.10">
    <property type="entry name" value="Periplasmic binding protein-like II"/>
    <property type="match status" value="1"/>
</dbReference>
<dbReference type="PROSITE" id="PS51318">
    <property type="entry name" value="TAT"/>
    <property type="match status" value="1"/>
</dbReference>
<feature type="domain" description="Solute-binding protein family 5" evidence="4">
    <location>
        <begin position="109"/>
        <end position="460"/>
    </location>
</feature>
<feature type="transmembrane region" description="Helical" evidence="3">
    <location>
        <begin position="36"/>
        <end position="56"/>
    </location>
</feature>
<protein>
    <submittedName>
        <fullName evidence="5">Peptide ABC transporter substrate-binding protein</fullName>
    </submittedName>
</protein>
<feature type="region of interest" description="Disordered" evidence="2">
    <location>
        <begin position="1"/>
        <end position="23"/>
    </location>
</feature>
<comment type="caution">
    <text evidence="5">The sequence shown here is derived from an EMBL/GenBank/DDBJ whole genome shotgun (WGS) entry which is preliminary data.</text>
</comment>
<keyword evidence="6" id="KW-1185">Reference proteome</keyword>
<dbReference type="SUPFAM" id="SSF53850">
    <property type="entry name" value="Periplasmic binding protein-like II"/>
    <property type="match status" value="1"/>
</dbReference>
<dbReference type="NCBIfam" id="TIGR01409">
    <property type="entry name" value="TAT_signal_seq"/>
    <property type="match status" value="1"/>
</dbReference>
<keyword evidence="1" id="KW-0732">Signal</keyword>